<accession>A0A510HGJ5</accession>
<dbReference type="InterPro" id="IPR012340">
    <property type="entry name" value="NA-bd_OB-fold"/>
</dbReference>
<dbReference type="SUPFAM" id="SSF50249">
    <property type="entry name" value="Nucleic acid-binding proteins"/>
    <property type="match status" value="2"/>
</dbReference>
<keyword evidence="10" id="KW-1185">Reference proteome</keyword>
<reference evidence="9" key="1">
    <citation type="journal article" date="2019" name="Microbiol. Resour. Announc.">
        <title>Complete Genome Sequence of Rubrobacter xylanophilus Strain AA3-22, Isolated from Arima Onsen in Japan.</title>
        <authorList>
            <person name="Tomariguchi N."/>
            <person name="Miyazaki K."/>
        </authorList>
    </citation>
    <scope>NUCLEOTIDE SEQUENCE [LARGE SCALE GENOMIC DNA]</scope>
    <source>
        <strain evidence="9">AA3-22</strain>
    </source>
</reference>
<dbReference type="NCBIfam" id="TIGR00358">
    <property type="entry name" value="3_prime_RNase"/>
    <property type="match status" value="1"/>
</dbReference>
<evidence type="ECO:0000256" key="4">
    <source>
        <dbReference type="ARBA" id="ARBA00022722"/>
    </source>
</evidence>
<name>A0A510HGJ5_9ACTN</name>
<dbReference type="Gene3D" id="2.40.50.140">
    <property type="entry name" value="Nucleic acid-binding proteins"/>
    <property type="match status" value="1"/>
</dbReference>
<comment type="catalytic activity">
    <reaction evidence="1">
        <text>Exonucleolytic cleavage in the 3'- to 5'-direction to yield nucleoside 5'-phosphates.</text>
        <dbReference type="EC" id="3.1.13.1"/>
    </reaction>
</comment>
<evidence type="ECO:0000256" key="5">
    <source>
        <dbReference type="ARBA" id="ARBA00022801"/>
    </source>
</evidence>
<evidence type="ECO:0000313" key="9">
    <source>
        <dbReference type="EMBL" id="BBL79086.1"/>
    </source>
</evidence>
<evidence type="ECO:0000256" key="3">
    <source>
        <dbReference type="ARBA" id="ARBA00022490"/>
    </source>
</evidence>
<organism evidence="9 10">
    <name type="scientific">Rubrobacter xylanophilus</name>
    <dbReference type="NCBI Taxonomy" id="49319"/>
    <lineage>
        <taxon>Bacteria</taxon>
        <taxon>Bacillati</taxon>
        <taxon>Actinomycetota</taxon>
        <taxon>Rubrobacteria</taxon>
        <taxon>Rubrobacterales</taxon>
        <taxon>Rubrobacteraceae</taxon>
        <taxon>Rubrobacter</taxon>
    </lineage>
</organism>
<dbReference type="Proteomes" id="UP000318065">
    <property type="component" value="Chromosome"/>
</dbReference>
<dbReference type="InterPro" id="IPR050180">
    <property type="entry name" value="RNR_Ribonuclease"/>
</dbReference>
<dbReference type="GO" id="GO:0008859">
    <property type="term" value="F:exoribonuclease II activity"/>
    <property type="evidence" value="ECO:0007669"/>
    <property type="project" value="UniProtKB-EC"/>
</dbReference>
<feature type="domain" description="S1 motif" evidence="8">
    <location>
        <begin position="454"/>
        <end position="535"/>
    </location>
</feature>
<dbReference type="AlphaFoldDB" id="A0A510HGJ5"/>
<keyword evidence="7" id="KW-0694">RNA-binding</keyword>
<dbReference type="InterPro" id="IPR022966">
    <property type="entry name" value="RNase_II/R_CS"/>
</dbReference>
<dbReference type="PANTHER" id="PTHR23355">
    <property type="entry name" value="RIBONUCLEASE"/>
    <property type="match status" value="1"/>
</dbReference>
<gene>
    <name evidence="9" type="ORF">RxyAA322_09400</name>
</gene>
<evidence type="ECO:0000256" key="6">
    <source>
        <dbReference type="ARBA" id="ARBA00022839"/>
    </source>
</evidence>
<dbReference type="InterPro" id="IPR001900">
    <property type="entry name" value="RNase_II/R"/>
</dbReference>
<sequence>MLPAVLVRRGKYSVADPLFVEERRPILVARKLRRGAEAGDLVLVRARERKGSLRGEVVRVIGPSSDPRNVYEALFASIGVSRSFPRRVEGEAESVAGRSFGERRDLRHLPTVTIDGEDAKDFDDAISVRREDGGYRLWVHIADVTHYVDPGGALDRQALYRGNSVYLPGTVAPMLPARLSTDVCSLRPHADRAAVTAEISLSGDGEVLGFRVYRSLISSDARLTYEAVDGFLEGRGEIEQPELVRTAYELSRRLKTNAAVRGKLELESREPEYEVDEEGVPVAASMRSSTPARELIEELMILANVCVARELRRKRGAVFRVHERPSPEDLELLAGRLAAVGVRVEPTPENLGTIARMLKSRALGYLVLRSIPRALYSPGNVGHYGLALEDYTHFTSPIRRYADVLVHRAILGDELPENLSEVAEHISEREWRSMICERTADEYTLMWLMRDRVGECFEGTVVSTTSFGLFVEMETGATGLVHVSKLPGWWELEPSGVVLSNDEIGASYRVGDRVLVQLLDVRPLHLRAELRVVKRL</sequence>
<dbReference type="Pfam" id="PF00773">
    <property type="entry name" value="RNB"/>
    <property type="match status" value="1"/>
</dbReference>
<dbReference type="PANTHER" id="PTHR23355:SF9">
    <property type="entry name" value="DIS3-LIKE EXONUCLEASE 2"/>
    <property type="match status" value="1"/>
</dbReference>
<dbReference type="GO" id="GO:0003723">
    <property type="term" value="F:RNA binding"/>
    <property type="evidence" value="ECO:0007669"/>
    <property type="project" value="UniProtKB-KW"/>
</dbReference>
<dbReference type="InterPro" id="IPR003029">
    <property type="entry name" value="S1_domain"/>
</dbReference>
<dbReference type="SMART" id="SM00316">
    <property type="entry name" value="S1"/>
    <property type="match status" value="1"/>
</dbReference>
<keyword evidence="5" id="KW-0378">Hydrolase</keyword>
<protein>
    <recommendedName>
        <fullName evidence="2">exoribonuclease II</fullName>
        <ecNumber evidence="2">3.1.13.1</ecNumber>
    </recommendedName>
</protein>
<evidence type="ECO:0000256" key="1">
    <source>
        <dbReference type="ARBA" id="ARBA00001849"/>
    </source>
</evidence>
<dbReference type="InterPro" id="IPR004476">
    <property type="entry name" value="RNase_II/RNase_R"/>
</dbReference>
<dbReference type="OrthoDB" id="5800376at2"/>
<keyword evidence="3" id="KW-0963">Cytoplasm</keyword>
<evidence type="ECO:0000313" key="10">
    <source>
        <dbReference type="Proteomes" id="UP000318065"/>
    </source>
</evidence>
<dbReference type="GO" id="GO:0005829">
    <property type="term" value="C:cytosol"/>
    <property type="evidence" value="ECO:0007669"/>
    <property type="project" value="TreeGrafter"/>
</dbReference>
<proteinExistence type="predicted"/>
<dbReference type="RefSeq" id="WP_143527138.1">
    <property type="nucleotide sequence ID" value="NZ_AP019791.1"/>
</dbReference>
<evidence type="ECO:0000259" key="8">
    <source>
        <dbReference type="PROSITE" id="PS50126"/>
    </source>
</evidence>
<dbReference type="SMART" id="SM00955">
    <property type="entry name" value="RNB"/>
    <property type="match status" value="1"/>
</dbReference>
<dbReference type="PROSITE" id="PS50126">
    <property type="entry name" value="S1"/>
    <property type="match status" value="1"/>
</dbReference>
<evidence type="ECO:0000256" key="2">
    <source>
        <dbReference type="ARBA" id="ARBA00012163"/>
    </source>
</evidence>
<dbReference type="Pfam" id="PF00575">
    <property type="entry name" value="S1"/>
    <property type="match status" value="1"/>
</dbReference>
<dbReference type="EMBL" id="AP019791">
    <property type="protein sequence ID" value="BBL79086.1"/>
    <property type="molecule type" value="Genomic_DNA"/>
</dbReference>
<dbReference type="EC" id="3.1.13.1" evidence="2"/>
<keyword evidence="4" id="KW-0540">Nuclease</keyword>
<dbReference type="GO" id="GO:0006402">
    <property type="term" value="P:mRNA catabolic process"/>
    <property type="evidence" value="ECO:0007669"/>
    <property type="project" value="TreeGrafter"/>
</dbReference>
<dbReference type="PROSITE" id="PS01175">
    <property type="entry name" value="RIBONUCLEASE_II"/>
    <property type="match status" value="1"/>
</dbReference>
<evidence type="ECO:0000256" key="7">
    <source>
        <dbReference type="ARBA" id="ARBA00022884"/>
    </source>
</evidence>
<keyword evidence="6" id="KW-0269">Exonuclease</keyword>